<dbReference type="NCBIfam" id="NF045838">
    <property type="entry name" value="MG289_thiam_LP"/>
    <property type="match status" value="1"/>
</dbReference>
<evidence type="ECO:0000313" key="2">
    <source>
        <dbReference type="Proteomes" id="UP000464317"/>
    </source>
</evidence>
<dbReference type="EMBL" id="AP022325">
    <property type="protein sequence ID" value="BBU47480.1"/>
    <property type="molecule type" value="Genomic_DNA"/>
</dbReference>
<gene>
    <name evidence="1" type="ORF">JPM2_1730</name>
</gene>
<proteinExistence type="predicted"/>
<name>A0A809RV15_9BACT</name>
<evidence type="ECO:0008006" key="3">
    <source>
        <dbReference type="Google" id="ProtNLM"/>
    </source>
</evidence>
<dbReference type="RefSeq" id="WP_161552991.1">
    <property type="nucleotide sequence ID" value="NZ_AP022325.1"/>
</dbReference>
<sequence>MLLKKILNSLFLSLPLISVVSLTSCKKETETKLLKINMLAPYIFGEFNNETDFKLELEKRLNNEIQQLGSDFKVQINFKGDDDSYETNSIDILKGNVDFAFISSGYLINNKDRIKKNNLKVGIQTLSKQFKGDIEYDFKNKDSQINQYQDGINDDLRKIAQKENELFHLYPRSTWEEKNKWNGSIYTEFYSNKNVPYQRGVMVILGSEEERNLIKKAWEDKNLEEFLKYGLVVGKPSSGSKYILPEALFKKHFGNKFISFADLITKGLIKQGEFKQMNTPNYIDSRIFFDNEGSYSYTKYKPNSDRYELSSERSNQKIEYFITTEVLPYNVGLFSNRIPDRIIRIFGLAMQNLRKNNQDIWGSQHGFNDYRYIQNQETEFWDVINKTLGK</sequence>
<accession>A0A809RV15</accession>
<dbReference type="AlphaFoldDB" id="A0A809RV15"/>
<dbReference type="InterPro" id="IPR010592">
    <property type="entry name" value="CypI"/>
</dbReference>
<dbReference type="InterPro" id="IPR043099">
    <property type="entry name" value="CypI_dom_I"/>
</dbReference>
<dbReference type="Pfam" id="PF06646">
    <property type="entry name" value="CypI"/>
    <property type="match status" value="1"/>
</dbReference>
<dbReference type="Gene3D" id="3.40.190.180">
    <property type="entry name" value="Cypl, domain I"/>
    <property type="match status" value="1"/>
</dbReference>
<dbReference type="Gene3D" id="3.40.190.190">
    <property type="entry name" value="CypI, domain 2"/>
    <property type="match status" value="1"/>
</dbReference>
<evidence type="ECO:0000313" key="1">
    <source>
        <dbReference type="EMBL" id="BBU47480.1"/>
    </source>
</evidence>
<dbReference type="InterPro" id="IPR043100">
    <property type="entry name" value="CypI_dom_II"/>
</dbReference>
<dbReference type="Proteomes" id="UP000464317">
    <property type="component" value="Chromosome"/>
</dbReference>
<organism evidence="1 2">
    <name type="scientific">Mycoplasmopsis felis</name>
    <dbReference type="NCBI Taxonomy" id="33923"/>
    <lineage>
        <taxon>Bacteria</taxon>
        <taxon>Bacillati</taxon>
        <taxon>Mycoplasmatota</taxon>
        <taxon>Mycoplasmoidales</taxon>
        <taxon>Metamycoplasmataceae</taxon>
        <taxon>Mycoplasmopsis</taxon>
    </lineage>
</organism>
<keyword evidence="2" id="KW-1185">Reference proteome</keyword>
<reference evidence="1 2" key="1">
    <citation type="submission" date="2020-01" db="EMBL/GenBank/DDBJ databases">
        <title>Complete genome sequence of Mycoplasma felis strain Myco-2.</title>
        <authorList>
            <person name="Kinoshita Y."/>
            <person name="Niwa H."/>
            <person name="Uchida-Fujii E."/>
            <person name="Nukada T."/>
        </authorList>
    </citation>
    <scope>NUCLEOTIDE SEQUENCE [LARGE SCALE GENOMIC DNA]</scope>
    <source>
        <strain evidence="1 2">Myco-2</strain>
    </source>
</reference>
<dbReference type="PROSITE" id="PS51257">
    <property type="entry name" value="PROKAR_LIPOPROTEIN"/>
    <property type="match status" value="1"/>
</dbReference>
<protein>
    <recommendedName>
        <fullName evidence="3">High affinity transport system protein p37</fullName>
    </recommendedName>
</protein>
<dbReference type="KEGG" id="mfel:JPM2_1730"/>
<dbReference type="GeneID" id="89496346"/>